<evidence type="ECO:0000313" key="9">
    <source>
        <dbReference type="EMBL" id="KAH9638680.1"/>
    </source>
</evidence>
<dbReference type="Proteomes" id="UP000814243">
    <property type="component" value="Unassembled WGS sequence"/>
</dbReference>
<name>A0A835KYC4_SPOEX</name>
<dbReference type="Pfam" id="PF00335">
    <property type="entry name" value="Tetraspanin"/>
    <property type="match status" value="1"/>
</dbReference>
<comment type="caution">
    <text evidence="8">The sequence shown here is derived from an EMBL/GenBank/DDBJ whole genome shotgun (WGS) entry which is preliminary data.</text>
</comment>
<dbReference type="InterPro" id="IPR018499">
    <property type="entry name" value="Tetraspanin/Peripherin"/>
</dbReference>
<evidence type="ECO:0000256" key="2">
    <source>
        <dbReference type="ARBA" id="ARBA00006840"/>
    </source>
</evidence>
<evidence type="ECO:0000256" key="7">
    <source>
        <dbReference type="RuleBase" id="RU361218"/>
    </source>
</evidence>
<dbReference type="PANTHER" id="PTHR19282">
    <property type="entry name" value="TETRASPANIN"/>
    <property type="match status" value="1"/>
</dbReference>
<comment type="similarity">
    <text evidence="2 7">Belongs to the tetraspanin (TM4SF) family.</text>
</comment>
<organism evidence="8 10">
    <name type="scientific">Spodoptera exigua</name>
    <name type="common">Beet armyworm</name>
    <name type="synonym">Noctua fulgens</name>
    <dbReference type="NCBI Taxonomy" id="7107"/>
    <lineage>
        <taxon>Eukaryota</taxon>
        <taxon>Metazoa</taxon>
        <taxon>Ecdysozoa</taxon>
        <taxon>Arthropoda</taxon>
        <taxon>Hexapoda</taxon>
        <taxon>Insecta</taxon>
        <taxon>Pterygota</taxon>
        <taxon>Neoptera</taxon>
        <taxon>Endopterygota</taxon>
        <taxon>Lepidoptera</taxon>
        <taxon>Glossata</taxon>
        <taxon>Ditrysia</taxon>
        <taxon>Noctuoidea</taxon>
        <taxon>Noctuidae</taxon>
        <taxon>Amphipyrinae</taxon>
        <taxon>Spodoptera</taxon>
    </lineage>
</organism>
<reference evidence="9" key="2">
    <citation type="journal article" date="2021" name="G3 (Bethesda)">
        <title>Genome and transcriptome analysis of the beet armyworm Spodoptera exigua reveals targets for pest control. .</title>
        <authorList>
            <person name="Simon S."/>
            <person name="Breeschoten T."/>
            <person name="Jansen H.J."/>
            <person name="Dirks R.P."/>
            <person name="Schranz M.E."/>
            <person name="Ros V.I.D."/>
        </authorList>
    </citation>
    <scope>NUCLEOTIDE SEQUENCE</scope>
    <source>
        <strain evidence="9">TB_SE_WUR_2020</strain>
    </source>
</reference>
<sequence length="247" mass="27297">MGNQFKNVAVIACLKTFLFVFNVVFWFTGLLLLLVGLWAEFDLHKYMELSPEFSGTAPHVLIGIACLIVLVSSIAFSCIIKGQPVLLYIYGGFLACIFMMDAGVGAAAACYRDTFAKSLRDGLTQTITNNYPHKANFDFAQKNCVNHPMRALQLRCCGVSNYTDWIRLSPQKVIPISCCLDPDDCITANYSDVFQRGCYAVISEYLENNIDLVVGVAIGTALLPLIGTFLSCFLASYIKKSKYDVVN</sequence>
<evidence type="ECO:0000313" key="8">
    <source>
        <dbReference type="EMBL" id="KAF9405579.1"/>
    </source>
</evidence>
<gene>
    <name evidence="9" type="ORF">HF086_013952</name>
    <name evidence="8" type="ORF">HW555_013749</name>
</gene>
<dbReference type="InterPro" id="IPR008952">
    <property type="entry name" value="Tetraspanin_EC2_sf"/>
</dbReference>
<dbReference type="Gene3D" id="1.10.1450.10">
    <property type="entry name" value="Tetraspanin"/>
    <property type="match status" value="1"/>
</dbReference>
<keyword evidence="4 7" id="KW-1133">Transmembrane helix</keyword>
<evidence type="ECO:0000256" key="1">
    <source>
        <dbReference type="ARBA" id="ARBA00004141"/>
    </source>
</evidence>
<reference evidence="8" key="1">
    <citation type="submission" date="2020-08" db="EMBL/GenBank/DDBJ databases">
        <title>Spodoptera exigua strain:BAW_Kor-Di-RS1 Genome sequencing and assembly.</title>
        <authorList>
            <person name="Kim J."/>
            <person name="Nam H.Y."/>
            <person name="Kwon M."/>
            <person name="Choi J.H."/>
            <person name="Cho S.R."/>
            <person name="Kim G.-H."/>
        </authorList>
    </citation>
    <scope>NUCLEOTIDE SEQUENCE</scope>
    <source>
        <strain evidence="8">BAW_Kor-Di-RS1</strain>
        <tissue evidence="8">Whole-body</tissue>
    </source>
</reference>
<dbReference type="PRINTS" id="PR00259">
    <property type="entry name" value="TMFOUR"/>
</dbReference>
<feature type="transmembrane region" description="Helical" evidence="7">
    <location>
        <begin position="212"/>
        <end position="238"/>
    </location>
</feature>
<dbReference type="PIRSF" id="PIRSF002419">
    <property type="entry name" value="Tetraspanin"/>
    <property type="match status" value="1"/>
</dbReference>
<evidence type="ECO:0000256" key="6">
    <source>
        <dbReference type="PIRSR" id="PIRSR002419-1"/>
    </source>
</evidence>
<dbReference type="InterPro" id="IPR000301">
    <property type="entry name" value="Tetraspanin_animals"/>
</dbReference>
<dbReference type="SUPFAM" id="SSF48652">
    <property type="entry name" value="Tetraspanin"/>
    <property type="match status" value="1"/>
</dbReference>
<keyword evidence="6" id="KW-1015">Disulfide bond</keyword>
<keyword evidence="10" id="KW-1185">Reference proteome</keyword>
<dbReference type="EMBL" id="JACEFF010000377">
    <property type="protein sequence ID" value="KAH9638680.1"/>
    <property type="molecule type" value="Genomic_DNA"/>
</dbReference>
<dbReference type="GO" id="GO:0005886">
    <property type="term" value="C:plasma membrane"/>
    <property type="evidence" value="ECO:0007669"/>
    <property type="project" value="TreeGrafter"/>
</dbReference>
<evidence type="ECO:0000256" key="4">
    <source>
        <dbReference type="ARBA" id="ARBA00022989"/>
    </source>
</evidence>
<keyword evidence="5 7" id="KW-0472">Membrane</keyword>
<feature type="transmembrane region" description="Helical" evidence="7">
    <location>
        <begin position="59"/>
        <end position="80"/>
    </location>
</feature>
<feature type="transmembrane region" description="Helical" evidence="7">
    <location>
        <begin position="87"/>
        <end position="109"/>
    </location>
</feature>
<dbReference type="EMBL" id="JACKWZ010000716">
    <property type="protein sequence ID" value="KAF9405579.1"/>
    <property type="molecule type" value="Genomic_DNA"/>
</dbReference>
<accession>A0A835KYC4</accession>
<protein>
    <recommendedName>
        <fullName evidence="7">Tetraspanin</fullName>
    </recommendedName>
</protein>
<dbReference type="Proteomes" id="UP000648187">
    <property type="component" value="Unassembled WGS sequence"/>
</dbReference>
<evidence type="ECO:0000256" key="5">
    <source>
        <dbReference type="ARBA" id="ARBA00023136"/>
    </source>
</evidence>
<dbReference type="AlphaFoldDB" id="A0A835KYC4"/>
<feature type="transmembrane region" description="Helical" evidence="7">
    <location>
        <begin position="12"/>
        <end position="39"/>
    </location>
</feature>
<feature type="disulfide bond" evidence="6">
    <location>
        <begin position="157"/>
        <end position="178"/>
    </location>
</feature>
<proteinExistence type="inferred from homology"/>
<evidence type="ECO:0000313" key="10">
    <source>
        <dbReference type="Proteomes" id="UP000648187"/>
    </source>
</evidence>
<dbReference type="PANTHER" id="PTHR19282:SF252">
    <property type="entry name" value="TETRASPANIN"/>
    <property type="match status" value="1"/>
</dbReference>
<comment type="subcellular location">
    <subcellularLocation>
        <location evidence="1 7">Membrane</location>
        <topology evidence="1 7">Multi-pass membrane protein</topology>
    </subcellularLocation>
</comment>
<keyword evidence="3 7" id="KW-0812">Transmembrane</keyword>
<evidence type="ECO:0000256" key="3">
    <source>
        <dbReference type="ARBA" id="ARBA00022692"/>
    </source>
</evidence>